<dbReference type="InterPro" id="IPR006016">
    <property type="entry name" value="UspA"/>
</dbReference>
<protein>
    <recommendedName>
        <fullName evidence="1">UspA domain-containing protein</fullName>
    </recommendedName>
</protein>
<dbReference type="SUPFAM" id="SSF52402">
    <property type="entry name" value="Adenine nucleotide alpha hydrolases-like"/>
    <property type="match status" value="1"/>
</dbReference>
<organism evidence="2 3">
    <name type="scientific">Pinctada imbricata</name>
    <name type="common">Atlantic pearl-oyster</name>
    <name type="synonym">Pinctada martensii</name>
    <dbReference type="NCBI Taxonomy" id="66713"/>
    <lineage>
        <taxon>Eukaryota</taxon>
        <taxon>Metazoa</taxon>
        <taxon>Spiralia</taxon>
        <taxon>Lophotrochozoa</taxon>
        <taxon>Mollusca</taxon>
        <taxon>Bivalvia</taxon>
        <taxon>Autobranchia</taxon>
        <taxon>Pteriomorphia</taxon>
        <taxon>Pterioida</taxon>
        <taxon>Pterioidea</taxon>
        <taxon>Pteriidae</taxon>
        <taxon>Pinctada</taxon>
    </lineage>
</organism>
<dbReference type="CDD" id="cd23659">
    <property type="entry name" value="USP_At3g01520-like"/>
    <property type="match status" value="1"/>
</dbReference>
<reference evidence="2" key="1">
    <citation type="submission" date="2019-08" db="EMBL/GenBank/DDBJ databases">
        <title>The improved chromosome-level genome for the pearl oyster Pinctada fucata martensii using PacBio sequencing and Hi-C.</title>
        <authorList>
            <person name="Zheng Z."/>
        </authorList>
    </citation>
    <scope>NUCLEOTIDE SEQUENCE</scope>
    <source>
        <strain evidence="2">ZZ-2019</strain>
        <tissue evidence="2">Adductor muscle</tissue>
    </source>
</reference>
<accession>A0AA88YJP2</accession>
<dbReference type="PANTHER" id="PTHR46989:SF3">
    <property type="entry name" value="USPA DOMAIN-CONTAINING PROTEIN"/>
    <property type="match status" value="1"/>
</dbReference>
<dbReference type="PANTHER" id="PTHR46989">
    <property type="entry name" value="USP DOMAIN-CONTAINING PROTEIN"/>
    <property type="match status" value="1"/>
</dbReference>
<dbReference type="Gene3D" id="3.40.50.620">
    <property type="entry name" value="HUPs"/>
    <property type="match status" value="1"/>
</dbReference>
<dbReference type="EMBL" id="VSWD01000005">
    <property type="protein sequence ID" value="KAK3102597.1"/>
    <property type="molecule type" value="Genomic_DNA"/>
</dbReference>
<dbReference type="AlphaFoldDB" id="A0AA88YJP2"/>
<dbReference type="InterPro" id="IPR014729">
    <property type="entry name" value="Rossmann-like_a/b/a_fold"/>
</dbReference>
<proteinExistence type="predicted"/>
<dbReference type="Proteomes" id="UP001186944">
    <property type="component" value="Unassembled WGS sequence"/>
</dbReference>
<sequence>MEEFGEYLKQANIPGVVKSTHATKPGEGILNVAKEVNADLIVTGSRGLGKLRRTILGSVSDYVVHHSEVPVLVCRYKEKKQQE</sequence>
<dbReference type="PRINTS" id="PR01438">
    <property type="entry name" value="UNVRSLSTRESS"/>
</dbReference>
<comment type="caution">
    <text evidence="2">The sequence shown here is derived from an EMBL/GenBank/DDBJ whole genome shotgun (WGS) entry which is preliminary data.</text>
</comment>
<keyword evidence="3" id="KW-1185">Reference proteome</keyword>
<feature type="domain" description="UspA" evidence="1">
    <location>
        <begin position="7"/>
        <end position="75"/>
    </location>
</feature>
<dbReference type="InterPro" id="IPR006015">
    <property type="entry name" value="Universal_stress_UspA"/>
</dbReference>
<evidence type="ECO:0000313" key="2">
    <source>
        <dbReference type="EMBL" id="KAK3102597.1"/>
    </source>
</evidence>
<gene>
    <name evidence="2" type="ORF">FSP39_012502</name>
</gene>
<evidence type="ECO:0000313" key="3">
    <source>
        <dbReference type="Proteomes" id="UP001186944"/>
    </source>
</evidence>
<name>A0AA88YJP2_PINIB</name>
<evidence type="ECO:0000259" key="1">
    <source>
        <dbReference type="Pfam" id="PF00582"/>
    </source>
</evidence>
<dbReference type="Pfam" id="PF00582">
    <property type="entry name" value="Usp"/>
    <property type="match status" value="1"/>
</dbReference>